<evidence type="ECO:0000313" key="19">
    <source>
        <dbReference type="EMBL" id="KAF7269208.1"/>
    </source>
</evidence>
<dbReference type="GO" id="GO:0061630">
    <property type="term" value="F:ubiquitin protein ligase activity"/>
    <property type="evidence" value="ECO:0007669"/>
    <property type="project" value="UniProtKB-EC"/>
</dbReference>
<evidence type="ECO:0000256" key="9">
    <source>
        <dbReference type="ARBA" id="ARBA00022833"/>
    </source>
</evidence>
<feature type="chain" id="PRO_5032281233" description="RING-type E3 ubiquitin transferase" evidence="17">
    <location>
        <begin position="20"/>
        <end position="482"/>
    </location>
</feature>
<evidence type="ECO:0000256" key="17">
    <source>
        <dbReference type="SAM" id="SignalP"/>
    </source>
</evidence>
<keyword evidence="10 16" id="KW-1133">Transmembrane helix</keyword>
<dbReference type="InterPro" id="IPR046450">
    <property type="entry name" value="PA_dom_sf"/>
</dbReference>
<feature type="transmembrane region" description="Helical" evidence="16">
    <location>
        <begin position="171"/>
        <end position="195"/>
    </location>
</feature>
<dbReference type="GO" id="GO:0005737">
    <property type="term" value="C:cytoplasm"/>
    <property type="evidence" value="ECO:0007669"/>
    <property type="project" value="UniProtKB-ARBA"/>
</dbReference>
<dbReference type="PROSITE" id="PS50089">
    <property type="entry name" value="ZF_RING_2"/>
    <property type="match status" value="1"/>
</dbReference>
<keyword evidence="7 17" id="KW-0732">Signal</keyword>
<evidence type="ECO:0000256" key="8">
    <source>
        <dbReference type="ARBA" id="ARBA00022771"/>
    </source>
</evidence>
<protein>
    <recommendedName>
        <fullName evidence="3">RING-type E3 ubiquitin transferase</fullName>
        <ecNumber evidence="3">2.3.2.27</ecNumber>
    </recommendedName>
</protein>
<dbReference type="OrthoDB" id="8062037at2759"/>
<dbReference type="InterPro" id="IPR044744">
    <property type="entry name" value="ZNRF4/RNF13/RNF167_PA"/>
</dbReference>
<evidence type="ECO:0000256" key="15">
    <source>
        <dbReference type="SAM" id="MobiDB-lite"/>
    </source>
</evidence>
<gene>
    <name evidence="19" type="ORF">GWI33_017674</name>
</gene>
<organism evidence="19 20">
    <name type="scientific">Rhynchophorus ferrugineus</name>
    <name type="common">Red palm weevil</name>
    <name type="synonym">Curculio ferrugineus</name>
    <dbReference type="NCBI Taxonomy" id="354439"/>
    <lineage>
        <taxon>Eukaryota</taxon>
        <taxon>Metazoa</taxon>
        <taxon>Ecdysozoa</taxon>
        <taxon>Arthropoda</taxon>
        <taxon>Hexapoda</taxon>
        <taxon>Insecta</taxon>
        <taxon>Pterygota</taxon>
        <taxon>Neoptera</taxon>
        <taxon>Endopterygota</taxon>
        <taxon>Coleoptera</taxon>
        <taxon>Polyphaga</taxon>
        <taxon>Cucujiformia</taxon>
        <taxon>Curculionidae</taxon>
        <taxon>Dryophthorinae</taxon>
        <taxon>Rhynchophorus</taxon>
    </lineage>
</organism>
<dbReference type="PANTHER" id="PTHR47168:SF1">
    <property type="entry name" value="OS02G0798600 PROTEIN"/>
    <property type="match status" value="1"/>
</dbReference>
<accession>A0A834HXQ6</accession>
<evidence type="ECO:0000256" key="7">
    <source>
        <dbReference type="ARBA" id="ARBA00022729"/>
    </source>
</evidence>
<evidence type="ECO:0000256" key="4">
    <source>
        <dbReference type="ARBA" id="ARBA00022679"/>
    </source>
</evidence>
<dbReference type="FunFam" id="3.30.40.10:FF:000429">
    <property type="entry name" value="E3 ubiquitin-protein ligase RNF13"/>
    <property type="match status" value="1"/>
</dbReference>
<dbReference type="Pfam" id="PF02225">
    <property type="entry name" value="PA"/>
    <property type="match status" value="1"/>
</dbReference>
<dbReference type="CDD" id="cd16796">
    <property type="entry name" value="RING-H2_RNF13"/>
    <property type="match status" value="1"/>
</dbReference>
<dbReference type="SUPFAM" id="SSF52025">
    <property type="entry name" value="PA domain"/>
    <property type="match status" value="1"/>
</dbReference>
<keyword evidence="6" id="KW-0479">Metal-binding</keyword>
<dbReference type="InterPro" id="IPR001841">
    <property type="entry name" value="Znf_RING"/>
</dbReference>
<keyword evidence="5 16" id="KW-0812">Transmembrane</keyword>
<comment type="catalytic activity">
    <reaction evidence="1">
        <text>S-ubiquitinyl-[E2 ubiquitin-conjugating enzyme]-L-cysteine + [acceptor protein]-L-lysine = [E2 ubiquitin-conjugating enzyme]-L-cysteine + N(6)-ubiquitinyl-[acceptor protein]-L-lysine.</text>
        <dbReference type="EC" id="2.3.2.27"/>
    </reaction>
</comment>
<evidence type="ECO:0000313" key="20">
    <source>
        <dbReference type="Proteomes" id="UP000625711"/>
    </source>
</evidence>
<evidence type="ECO:0000256" key="14">
    <source>
        <dbReference type="PROSITE-ProRule" id="PRU00175"/>
    </source>
</evidence>
<dbReference type="EMBL" id="JAACXV010014245">
    <property type="protein sequence ID" value="KAF7269208.1"/>
    <property type="molecule type" value="Genomic_DNA"/>
</dbReference>
<keyword evidence="8 14" id="KW-0863">Zinc-finger</keyword>
<evidence type="ECO:0000256" key="11">
    <source>
        <dbReference type="ARBA" id="ARBA00023136"/>
    </source>
</evidence>
<evidence type="ECO:0000256" key="5">
    <source>
        <dbReference type="ARBA" id="ARBA00022692"/>
    </source>
</evidence>
<dbReference type="Gene3D" id="3.30.40.10">
    <property type="entry name" value="Zinc/RING finger domain, C3HC4 (zinc finger)"/>
    <property type="match status" value="1"/>
</dbReference>
<comment type="caution">
    <text evidence="19">The sequence shown here is derived from an EMBL/GenBank/DDBJ whole genome shotgun (WGS) entry which is preliminary data.</text>
</comment>
<keyword evidence="12" id="KW-0325">Glycoprotein</keyword>
<dbReference type="GO" id="GO:0012505">
    <property type="term" value="C:endomembrane system"/>
    <property type="evidence" value="ECO:0007669"/>
    <property type="project" value="UniProtKB-SubCell"/>
</dbReference>
<dbReference type="InterPro" id="IPR013083">
    <property type="entry name" value="Znf_RING/FYVE/PHD"/>
</dbReference>
<keyword evidence="11 16" id="KW-0472">Membrane</keyword>
<comment type="subcellular location">
    <subcellularLocation>
        <location evidence="13">Endomembrane system</location>
        <topology evidence="13">Single-pass type I membrane protein</topology>
    </subcellularLocation>
</comment>
<feature type="signal peptide" evidence="17">
    <location>
        <begin position="1"/>
        <end position="19"/>
    </location>
</feature>
<evidence type="ECO:0000256" key="1">
    <source>
        <dbReference type="ARBA" id="ARBA00000900"/>
    </source>
</evidence>
<reference evidence="19" key="1">
    <citation type="submission" date="2020-08" db="EMBL/GenBank/DDBJ databases">
        <title>Genome sequencing and assembly of the red palm weevil Rhynchophorus ferrugineus.</title>
        <authorList>
            <person name="Dias G.B."/>
            <person name="Bergman C.M."/>
            <person name="Manee M."/>
        </authorList>
    </citation>
    <scope>NUCLEOTIDE SEQUENCE</scope>
    <source>
        <strain evidence="19">AA-2017</strain>
        <tissue evidence="19">Whole larva</tissue>
    </source>
</reference>
<proteinExistence type="predicted"/>
<evidence type="ECO:0000256" key="10">
    <source>
        <dbReference type="ARBA" id="ARBA00022989"/>
    </source>
</evidence>
<evidence type="ECO:0000256" key="12">
    <source>
        <dbReference type="ARBA" id="ARBA00023180"/>
    </source>
</evidence>
<evidence type="ECO:0000259" key="18">
    <source>
        <dbReference type="PROSITE" id="PS50089"/>
    </source>
</evidence>
<dbReference type="Gene3D" id="3.50.30.30">
    <property type="match status" value="1"/>
</dbReference>
<comment type="pathway">
    <text evidence="2">Protein modification; protein ubiquitination.</text>
</comment>
<evidence type="ECO:0000256" key="6">
    <source>
        <dbReference type="ARBA" id="ARBA00022723"/>
    </source>
</evidence>
<evidence type="ECO:0000256" key="3">
    <source>
        <dbReference type="ARBA" id="ARBA00012483"/>
    </source>
</evidence>
<feature type="compositionally biased region" description="Acidic residues" evidence="15">
    <location>
        <begin position="281"/>
        <end position="291"/>
    </location>
</feature>
<dbReference type="PANTHER" id="PTHR47168">
    <property type="entry name" value="RING ZINC FINGER DOMAIN SUPERFAMILY PROTEIN-RELATED"/>
    <property type="match status" value="1"/>
</dbReference>
<keyword evidence="4" id="KW-0808">Transferase</keyword>
<dbReference type="InterPro" id="IPR051653">
    <property type="entry name" value="E3_ligase_sorting_rcpt"/>
</dbReference>
<feature type="region of interest" description="Disordered" evidence="15">
    <location>
        <begin position="279"/>
        <end position="308"/>
    </location>
</feature>
<evidence type="ECO:0000256" key="13">
    <source>
        <dbReference type="ARBA" id="ARBA00046288"/>
    </source>
</evidence>
<keyword evidence="9" id="KW-0862">Zinc</keyword>
<dbReference type="InterPro" id="IPR003137">
    <property type="entry name" value="PA_domain"/>
</dbReference>
<evidence type="ECO:0000256" key="16">
    <source>
        <dbReference type="SAM" id="Phobius"/>
    </source>
</evidence>
<feature type="domain" description="RING-type" evidence="18">
    <location>
        <begin position="228"/>
        <end position="270"/>
    </location>
</feature>
<name>A0A834HXQ6_RHYFE</name>
<dbReference type="Pfam" id="PF13639">
    <property type="entry name" value="zf-RING_2"/>
    <property type="match status" value="1"/>
</dbReference>
<evidence type="ECO:0000256" key="2">
    <source>
        <dbReference type="ARBA" id="ARBA00004906"/>
    </source>
</evidence>
<dbReference type="SUPFAM" id="SSF57850">
    <property type="entry name" value="RING/U-box"/>
    <property type="match status" value="1"/>
</dbReference>
<sequence length="482" mass="53995">MYLQIITLLFIIFLQSTKADIYAIKYNSAFYYDEFIDEPAKFGPNINGTFRGLLVNANGSFACNQSSLNPPPSFINAFKNWILLVPRYGDQNCTFEKKVRVAQLKGYDGVIVYNVGSNDTVSMSAANSSGINIPSVFVGEYSGRMLGGRYATRDYFIIITAQSPFNITTHLLIPFAIVVGICFLVMIVFMVVKYVKDRRRQMKYRLPTSQLNKIPTCKFQRGDRYETCAICLDDYIEGEKLRVLPCSHVYHTKCIDPWLTKNKRVCPICKRKVFASKEEPLDSDSDSDSDDTTPLIRPGVRGTQGGTFEVQNENPIQRAARSASQQSSAGCFVTASDHHSINGDRVSLSSTVSSGTVDSSTSSSSFVYPIYDLEKVGDDSKSAQCIGMLRAKQLKLFVYIFLEKVKFHNGFLLKKGGGWSSFRYIDTEIVIHLFARTLSRVKNAASVQNKGFVSSMKISRQKTHKICLISFVQSTIYSMGKH</sequence>
<dbReference type="EC" id="2.3.2.27" evidence="3"/>
<keyword evidence="20" id="KW-1185">Reference proteome</keyword>
<dbReference type="CDD" id="cd02123">
    <property type="entry name" value="PA_C_RZF_like"/>
    <property type="match status" value="1"/>
</dbReference>
<dbReference type="Proteomes" id="UP000625711">
    <property type="component" value="Unassembled WGS sequence"/>
</dbReference>
<dbReference type="SMART" id="SM00184">
    <property type="entry name" value="RING"/>
    <property type="match status" value="1"/>
</dbReference>
<dbReference type="GO" id="GO:0008270">
    <property type="term" value="F:zinc ion binding"/>
    <property type="evidence" value="ECO:0007669"/>
    <property type="project" value="UniProtKB-KW"/>
</dbReference>
<dbReference type="AlphaFoldDB" id="A0A834HXQ6"/>